<dbReference type="PANTHER" id="PTHR13017">
    <property type="entry name" value="5-FORMYLTETRAHYDROFOLATE CYCLO-LIGASE-RELATED"/>
    <property type="match status" value="1"/>
</dbReference>
<dbReference type="GO" id="GO:0016874">
    <property type="term" value="F:ligase activity"/>
    <property type="evidence" value="ECO:0007669"/>
    <property type="project" value="UniProtKB-KW"/>
</dbReference>
<dbReference type="EMBL" id="WBMT01000003">
    <property type="protein sequence ID" value="KAB2351072.1"/>
    <property type="molecule type" value="Genomic_DNA"/>
</dbReference>
<dbReference type="OrthoDB" id="3242798at2"/>
<proteinExistence type="predicted"/>
<gene>
    <name evidence="1" type="ORF">F8566_09075</name>
</gene>
<dbReference type="GO" id="GO:0005737">
    <property type="term" value="C:cytoplasm"/>
    <property type="evidence" value="ECO:0007669"/>
    <property type="project" value="TreeGrafter"/>
</dbReference>
<name>A0A6H9YSB7_9ACTN</name>
<dbReference type="InterPro" id="IPR002698">
    <property type="entry name" value="FTHF_cligase"/>
</dbReference>
<dbReference type="Proteomes" id="UP000468735">
    <property type="component" value="Unassembled WGS sequence"/>
</dbReference>
<accession>A0A6H9YSB7</accession>
<dbReference type="SUPFAM" id="SSF100950">
    <property type="entry name" value="NagB/RpiA/CoA transferase-like"/>
    <property type="match status" value="1"/>
</dbReference>
<sequence length="235" mass="25852">MGSDQAKHEVRDRVWDLLERERAVREPGVHGHIPDFVGCERAAELLASLPDWRSAQVVKANPDRAQLPVRARALREGKLVYMAVPRLADERPFYELDPDRLPVEVATSKAAEAQAPKVTPSQMRPVNLVLCGSVAVNRQGARLGKGAGYSDIEFALAQEAGLIDASTIIATTVHDLQVVSEFVPEEEHDFRVDLIVTPSEVIRCAPSRRPSVLRLERFAADKIAAIPVLAKRASD</sequence>
<dbReference type="Gene3D" id="3.40.50.10420">
    <property type="entry name" value="NagB/RpiA/CoA transferase-like"/>
    <property type="match status" value="1"/>
</dbReference>
<reference evidence="1 2" key="1">
    <citation type="submission" date="2019-09" db="EMBL/GenBank/DDBJ databases">
        <title>Actinomadura physcomitrii sp. nov., a novel actinomycete isolated from moss [Physcomitrium sphaericum (Ludw) Fuernr].</title>
        <authorList>
            <person name="Zhuang X."/>
            <person name="Liu C."/>
        </authorList>
    </citation>
    <scope>NUCLEOTIDE SEQUENCE [LARGE SCALE GENOMIC DNA]</scope>
    <source>
        <strain evidence="1 2">HMC1</strain>
    </source>
</reference>
<dbReference type="Pfam" id="PF01812">
    <property type="entry name" value="5-FTHF_cyc-lig"/>
    <property type="match status" value="1"/>
</dbReference>
<dbReference type="RefSeq" id="WP_151559470.1">
    <property type="nucleotide sequence ID" value="NZ_WBMT01000003.1"/>
</dbReference>
<organism evidence="1 2">
    <name type="scientific">Actinomadura rudentiformis</name>
    <dbReference type="NCBI Taxonomy" id="359158"/>
    <lineage>
        <taxon>Bacteria</taxon>
        <taxon>Bacillati</taxon>
        <taxon>Actinomycetota</taxon>
        <taxon>Actinomycetes</taxon>
        <taxon>Streptosporangiales</taxon>
        <taxon>Thermomonosporaceae</taxon>
        <taxon>Actinomadura</taxon>
    </lineage>
</organism>
<keyword evidence="2" id="KW-1185">Reference proteome</keyword>
<dbReference type="AlphaFoldDB" id="A0A6H9YSB7"/>
<comment type="caution">
    <text evidence="1">The sequence shown here is derived from an EMBL/GenBank/DDBJ whole genome shotgun (WGS) entry which is preliminary data.</text>
</comment>
<dbReference type="InterPro" id="IPR024185">
    <property type="entry name" value="FTHF_cligase-like_sf"/>
</dbReference>
<dbReference type="PANTHER" id="PTHR13017:SF0">
    <property type="entry name" value="METHENYLTETRAHYDROFOLATE SYNTHASE DOMAIN-CONTAINING PROTEIN"/>
    <property type="match status" value="1"/>
</dbReference>
<evidence type="ECO:0000313" key="1">
    <source>
        <dbReference type="EMBL" id="KAB2351072.1"/>
    </source>
</evidence>
<protein>
    <submittedName>
        <fullName evidence="1">5-formyltetrahydrofolate cyclo-ligase</fullName>
    </submittedName>
</protein>
<evidence type="ECO:0000313" key="2">
    <source>
        <dbReference type="Proteomes" id="UP000468735"/>
    </source>
</evidence>
<keyword evidence="1" id="KW-0436">Ligase</keyword>
<dbReference type="InterPro" id="IPR037171">
    <property type="entry name" value="NagB/RpiA_transferase-like"/>
</dbReference>